<keyword evidence="7" id="KW-0804">Transcription</keyword>
<feature type="modified residue" description="4-aspartylphosphate" evidence="8">
    <location>
        <position position="51"/>
    </location>
</feature>
<dbReference type="PANTHER" id="PTHR48111">
    <property type="entry name" value="REGULATOR OF RPOS"/>
    <property type="match status" value="1"/>
</dbReference>
<dbReference type="GO" id="GO:0005829">
    <property type="term" value="C:cytosol"/>
    <property type="evidence" value="ECO:0007669"/>
    <property type="project" value="TreeGrafter"/>
</dbReference>
<keyword evidence="4" id="KW-0902">Two-component regulatory system</keyword>
<comment type="subcellular location">
    <subcellularLocation>
        <location evidence="1">Cytoplasm</location>
    </subcellularLocation>
</comment>
<evidence type="ECO:0000259" key="10">
    <source>
        <dbReference type="PROSITE" id="PS50110"/>
    </source>
</evidence>
<evidence type="ECO:0000256" key="6">
    <source>
        <dbReference type="ARBA" id="ARBA00023125"/>
    </source>
</evidence>
<dbReference type="GO" id="GO:0000976">
    <property type="term" value="F:transcription cis-regulatory region binding"/>
    <property type="evidence" value="ECO:0007669"/>
    <property type="project" value="TreeGrafter"/>
</dbReference>
<dbReference type="Gene3D" id="3.40.50.2300">
    <property type="match status" value="1"/>
</dbReference>
<evidence type="ECO:0000256" key="7">
    <source>
        <dbReference type="ARBA" id="ARBA00023163"/>
    </source>
</evidence>
<dbReference type="CDD" id="cd17624">
    <property type="entry name" value="REC_OmpR_PmrA-like"/>
    <property type="match status" value="1"/>
</dbReference>
<feature type="DNA-binding region" description="OmpR/PhoB-type" evidence="9">
    <location>
        <begin position="124"/>
        <end position="218"/>
    </location>
</feature>
<gene>
    <name evidence="12" type="ORF">GZ085_08780</name>
</gene>
<evidence type="ECO:0000256" key="4">
    <source>
        <dbReference type="ARBA" id="ARBA00023012"/>
    </source>
</evidence>
<comment type="caution">
    <text evidence="12">The sequence shown here is derived from an EMBL/GenBank/DDBJ whole genome shotgun (WGS) entry which is preliminary data.</text>
</comment>
<protein>
    <submittedName>
        <fullName evidence="12">Response regulator transcription factor</fullName>
    </submittedName>
</protein>
<evidence type="ECO:0000313" key="13">
    <source>
        <dbReference type="Proteomes" id="UP000483432"/>
    </source>
</evidence>
<dbReference type="Pfam" id="PF00486">
    <property type="entry name" value="Trans_reg_C"/>
    <property type="match status" value="1"/>
</dbReference>
<dbReference type="SUPFAM" id="SSF52172">
    <property type="entry name" value="CheY-like"/>
    <property type="match status" value="1"/>
</dbReference>
<feature type="domain" description="OmpR/PhoB-type" evidence="11">
    <location>
        <begin position="124"/>
        <end position="218"/>
    </location>
</feature>
<dbReference type="PANTHER" id="PTHR48111:SF35">
    <property type="entry name" value="TRANSCRIPTIONAL REGULATORY PROTEIN QSEB"/>
    <property type="match status" value="1"/>
</dbReference>
<organism evidence="12 13">
    <name type="scientific">Sulfuriferula multivorans</name>
    <dbReference type="NCBI Taxonomy" id="1559896"/>
    <lineage>
        <taxon>Bacteria</taxon>
        <taxon>Pseudomonadati</taxon>
        <taxon>Pseudomonadota</taxon>
        <taxon>Betaproteobacteria</taxon>
        <taxon>Nitrosomonadales</taxon>
        <taxon>Sulfuricellaceae</taxon>
        <taxon>Sulfuriferula</taxon>
    </lineage>
</organism>
<dbReference type="Pfam" id="PF00072">
    <property type="entry name" value="Response_reg"/>
    <property type="match status" value="1"/>
</dbReference>
<dbReference type="Gene3D" id="6.10.250.690">
    <property type="match status" value="1"/>
</dbReference>
<keyword evidence="6 9" id="KW-0238">DNA-binding</keyword>
<reference evidence="12 13" key="1">
    <citation type="submission" date="2019-09" db="EMBL/GenBank/DDBJ databases">
        <title>H2 Metabolism Revealed by Metagenomic Analysis in Subglacial Sediment of East Antarctica.</title>
        <authorList>
            <person name="Yang Z."/>
            <person name="Zhang Y."/>
            <person name="Lv Y."/>
            <person name="Yan W."/>
            <person name="Xiao X."/>
            <person name="Sun B."/>
            <person name="Ma H."/>
        </authorList>
    </citation>
    <scope>NUCLEOTIDE SEQUENCE [LARGE SCALE GENOMIC DNA]</scope>
    <source>
        <strain evidence="12">Bin2_2</strain>
    </source>
</reference>
<dbReference type="SMART" id="SM00448">
    <property type="entry name" value="REC"/>
    <property type="match status" value="1"/>
</dbReference>
<dbReference type="Gene3D" id="1.10.10.10">
    <property type="entry name" value="Winged helix-like DNA-binding domain superfamily/Winged helix DNA-binding domain"/>
    <property type="match status" value="1"/>
</dbReference>
<keyword evidence="5" id="KW-0805">Transcription regulation</keyword>
<dbReference type="FunFam" id="3.40.50.2300:FF:000002">
    <property type="entry name" value="DNA-binding response regulator PhoP"/>
    <property type="match status" value="1"/>
</dbReference>
<sequence>MRILLVEDDRLLGDGLQAGLTQAGYAVDWLRDGEAAVAALSTESFAAVVLDLGLPKRDGLSVLQWLRGRHDATPVLILTARDQLEDKVRGLDLGADDYVLKPFDLDEVTARLRSVVRRAHGRPEPILTLGEVELNPAARTVMRAGQAVDLTAREFDLLHVLLQNSDRVLTRRSLEEQLYTWNDAVDSNALEVHIHHLRRKLGNALIRTVRGVGYMASSAASPS</sequence>
<dbReference type="PROSITE" id="PS50110">
    <property type="entry name" value="RESPONSE_REGULATORY"/>
    <property type="match status" value="1"/>
</dbReference>
<evidence type="ECO:0000256" key="8">
    <source>
        <dbReference type="PROSITE-ProRule" id="PRU00169"/>
    </source>
</evidence>
<accession>A0A7C9NU64</accession>
<dbReference type="Proteomes" id="UP000483432">
    <property type="component" value="Unassembled WGS sequence"/>
</dbReference>
<dbReference type="GO" id="GO:0000156">
    <property type="term" value="F:phosphorelay response regulator activity"/>
    <property type="evidence" value="ECO:0007669"/>
    <property type="project" value="TreeGrafter"/>
</dbReference>
<dbReference type="GO" id="GO:0006355">
    <property type="term" value="P:regulation of DNA-templated transcription"/>
    <property type="evidence" value="ECO:0007669"/>
    <property type="project" value="InterPro"/>
</dbReference>
<proteinExistence type="predicted"/>
<evidence type="ECO:0000256" key="2">
    <source>
        <dbReference type="ARBA" id="ARBA00022490"/>
    </source>
</evidence>
<keyword evidence="2" id="KW-0963">Cytoplasm</keyword>
<dbReference type="PROSITE" id="PS51755">
    <property type="entry name" value="OMPR_PHOB"/>
    <property type="match status" value="1"/>
</dbReference>
<dbReference type="InterPro" id="IPR039420">
    <property type="entry name" value="WalR-like"/>
</dbReference>
<dbReference type="GO" id="GO:0032993">
    <property type="term" value="C:protein-DNA complex"/>
    <property type="evidence" value="ECO:0007669"/>
    <property type="project" value="TreeGrafter"/>
</dbReference>
<evidence type="ECO:0000256" key="5">
    <source>
        <dbReference type="ARBA" id="ARBA00023015"/>
    </source>
</evidence>
<evidence type="ECO:0000256" key="3">
    <source>
        <dbReference type="ARBA" id="ARBA00022553"/>
    </source>
</evidence>
<dbReference type="FunFam" id="1.10.10.10:FF:000005">
    <property type="entry name" value="Two-component system response regulator"/>
    <property type="match status" value="1"/>
</dbReference>
<dbReference type="AlphaFoldDB" id="A0A7C9NU64"/>
<name>A0A7C9NU64_9PROT</name>
<dbReference type="InterPro" id="IPR001789">
    <property type="entry name" value="Sig_transdc_resp-reg_receiver"/>
</dbReference>
<feature type="domain" description="Response regulatory" evidence="10">
    <location>
        <begin position="2"/>
        <end position="116"/>
    </location>
</feature>
<dbReference type="CDD" id="cd00383">
    <property type="entry name" value="trans_reg_C"/>
    <property type="match status" value="1"/>
</dbReference>
<keyword evidence="3 8" id="KW-0597">Phosphoprotein</keyword>
<evidence type="ECO:0000256" key="9">
    <source>
        <dbReference type="PROSITE-ProRule" id="PRU01091"/>
    </source>
</evidence>
<dbReference type="SMART" id="SM00862">
    <property type="entry name" value="Trans_reg_C"/>
    <property type="match status" value="1"/>
</dbReference>
<dbReference type="InterPro" id="IPR011006">
    <property type="entry name" value="CheY-like_superfamily"/>
</dbReference>
<evidence type="ECO:0000313" key="12">
    <source>
        <dbReference type="EMBL" id="NDP48465.1"/>
    </source>
</evidence>
<dbReference type="EMBL" id="JAAFGW010000119">
    <property type="protein sequence ID" value="NDP48465.1"/>
    <property type="molecule type" value="Genomic_DNA"/>
</dbReference>
<dbReference type="InterPro" id="IPR036388">
    <property type="entry name" value="WH-like_DNA-bd_sf"/>
</dbReference>
<evidence type="ECO:0000259" key="11">
    <source>
        <dbReference type="PROSITE" id="PS51755"/>
    </source>
</evidence>
<dbReference type="InterPro" id="IPR001867">
    <property type="entry name" value="OmpR/PhoB-type_DNA-bd"/>
</dbReference>
<evidence type="ECO:0000256" key="1">
    <source>
        <dbReference type="ARBA" id="ARBA00004496"/>
    </source>
</evidence>